<dbReference type="AlphaFoldDB" id="A0A8S9H0V9"/>
<dbReference type="EMBL" id="QGKW02001988">
    <property type="protein sequence ID" value="KAF2549922.1"/>
    <property type="molecule type" value="Genomic_DNA"/>
</dbReference>
<reference evidence="2" key="1">
    <citation type="submission" date="2019-12" db="EMBL/GenBank/DDBJ databases">
        <title>Genome sequencing and annotation of Brassica cretica.</title>
        <authorList>
            <person name="Studholme D.J."/>
            <person name="Sarris P.F."/>
        </authorList>
    </citation>
    <scope>NUCLEOTIDE SEQUENCE</scope>
    <source>
        <strain evidence="2">PFS-001/15</strain>
        <tissue evidence="2">Leaf</tissue>
    </source>
</reference>
<feature type="compositionally biased region" description="Basic residues" evidence="1">
    <location>
        <begin position="43"/>
        <end position="58"/>
    </location>
</feature>
<feature type="region of interest" description="Disordered" evidence="1">
    <location>
        <begin position="1"/>
        <end position="83"/>
    </location>
</feature>
<feature type="compositionally biased region" description="Polar residues" evidence="1">
    <location>
        <begin position="71"/>
        <end position="83"/>
    </location>
</feature>
<organism evidence="2 3">
    <name type="scientific">Brassica cretica</name>
    <name type="common">Mustard</name>
    <dbReference type="NCBI Taxonomy" id="69181"/>
    <lineage>
        <taxon>Eukaryota</taxon>
        <taxon>Viridiplantae</taxon>
        <taxon>Streptophyta</taxon>
        <taxon>Embryophyta</taxon>
        <taxon>Tracheophyta</taxon>
        <taxon>Spermatophyta</taxon>
        <taxon>Magnoliopsida</taxon>
        <taxon>eudicotyledons</taxon>
        <taxon>Gunneridae</taxon>
        <taxon>Pentapetalae</taxon>
        <taxon>rosids</taxon>
        <taxon>malvids</taxon>
        <taxon>Brassicales</taxon>
        <taxon>Brassicaceae</taxon>
        <taxon>Brassiceae</taxon>
        <taxon>Brassica</taxon>
    </lineage>
</organism>
<name>A0A8S9H0V9_BRACR</name>
<evidence type="ECO:0000256" key="1">
    <source>
        <dbReference type="SAM" id="MobiDB-lite"/>
    </source>
</evidence>
<feature type="compositionally biased region" description="Low complexity" evidence="1">
    <location>
        <begin position="19"/>
        <end position="30"/>
    </location>
</feature>
<proteinExistence type="predicted"/>
<protein>
    <submittedName>
        <fullName evidence="2">Uncharacterized protein</fullName>
    </submittedName>
</protein>
<dbReference type="Proteomes" id="UP000712281">
    <property type="component" value="Unassembled WGS sequence"/>
</dbReference>
<comment type="caution">
    <text evidence="2">The sequence shown here is derived from an EMBL/GenBank/DDBJ whole genome shotgun (WGS) entry which is preliminary data.</text>
</comment>
<evidence type="ECO:0000313" key="2">
    <source>
        <dbReference type="EMBL" id="KAF2549922.1"/>
    </source>
</evidence>
<accession>A0A8S9H0V9</accession>
<evidence type="ECO:0000313" key="3">
    <source>
        <dbReference type="Proteomes" id="UP000712281"/>
    </source>
</evidence>
<gene>
    <name evidence="2" type="ORF">F2Q68_00036627</name>
</gene>
<sequence>MMEPHVLTSSTEEDTRPIASTAFAVSSSTAGNLNDETPESTVPHRRHIDHTHLHHPLRQKSSPEQPEHLTTGFSWELRTTTTE</sequence>